<feature type="region of interest" description="Disordered" evidence="1">
    <location>
        <begin position="179"/>
        <end position="198"/>
    </location>
</feature>
<dbReference type="EMBL" id="JAGPXC010000005">
    <property type="protein sequence ID" value="KAH6653248.1"/>
    <property type="molecule type" value="Genomic_DNA"/>
</dbReference>
<evidence type="ECO:0000313" key="3">
    <source>
        <dbReference type="Proteomes" id="UP000758603"/>
    </source>
</evidence>
<sequence length="364" mass="41810">MLKLRVARCAACPTGEHCANCTEANIARLHKQWSAADRSDDVDKDIFNKLFTLRYGRTSINTAFYHKYFTNFSQSMKWRRESLGKYIDAICNGTLESMPLSSASIPSDAFTQLSTDDLLERCSELTRHLQKLHTELARRKQHEVFVSTQEPDEEDSYFADSAFSDVDLEETLAVSTQNTTLSATQLPTSPGSQPGSSLLEGQRVRNMFLKYWSEGDDPRAFRFVKIPFHTPRFLALLLDLARHYSWDQVTHMVNYAIIERVRHFRNSEDKDRYPKLDDWQRVLDVCSSLGFPLIKPEKLRKDDLVAINFRMTDKGLVKEGHSFIPYASRLGMCIERGPSCQPLPVGPRIFTRAYMMRCSEHDDG</sequence>
<gene>
    <name evidence="2" type="ORF">BKA67DRAFT_536935</name>
</gene>
<proteinExistence type="predicted"/>
<name>A0A9P8UJN8_9PEZI</name>
<dbReference type="OrthoDB" id="4728409at2759"/>
<reference evidence="2" key="1">
    <citation type="journal article" date="2021" name="Nat. Commun.">
        <title>Genetic determinants of endophytism in the Arabidopsis root mycobiome.</title>
        <authorList>
            <person name="Mesny F."/>
            <person name="Miyauchi S."/>
            <person name="Thiergart T."/>
            <person name="Pickel B."/>
            <person name="Atanasova L."/>
            <person name="Karlsson M."/>
            <person name="Huettel B."/>
            <person name="Barry K.W."/>
            <person name="Haridas S."/>
            <person name="Chen C."/>
            <person name="Bauer D."/>
            <person name="Andreopoulos W."/>
            <person name="Pangilinan J."/>
            <person name="LaButti K."/>
            <person name="Riley R."/>
            <person name="Lipzen A."/>
            <person name="Clum A."/>
            <person name="Drula E."/>
            <person name="Henrissat B."/>
            <person name="Kohler A."/>
            <person name="Grigoriev I.V."/>
            <person name="Martin F.M."/>
            <person name="Hacquard S."/>
        </authorList>
    </citation>
    <scope>NUCLEOTIDE SEQUENCE</scope>
    <source>
        <strain evidence="2">MPI-SDFR-AT-0073</strain>
    </source>
</reference>
<dbReference type="Proteomes" id="UP000758603">
    <property type="component" value="Unassembled WGS sequence"/>
</dbReference>
<protein>
    <submittedName>
        <fullName evidence="2">Uncharacterized protein</fullName>
    </submittedName>
</protein>
<feature type="compositionally biased region" description="Polar residues" evidence="1">
    <location>
        <begin position="179"/>
        <end position="196"/>
    </location>
</feature>
<evidence type="ECO:0000313" key="2">
    <source>
        <dbReference type="EMBL" id="KAH6653248.1"/>
    </source>
</evidence>
<dbReference type="AlphaFoldDB" id="A0A9P8UJN8"/>
<dbReference type="RefSeq" id="XP_045957525.1">
    <property type="nucleotide sequence ID" value="XM_046100234.1"/>
</dbReference>
<accession>A0A9P8UJN8</accession>
<evidence type="ECO:0000256" key="1">
    <source>
        <dbReference type="SAM" id="MobiDB-lite"/>
    </source>
</evidence>
<organism evidence="2 3">
    <name type="scientific">Truncatella angustata</name>
    <dbReference type="NCBI Taxonomy" id="152316"/>
    <lineage>
        <taxon>Eukaryota</taxon>
        <taxon>Fungi</taxon>
        <taxon>Dikarya</taxon>
        <taxon>Ascomycota</taxon>
        <taxon>Pezizomycotina</taxon>
        <taxon>Sordariomycetes</taxon>
        <taxon>Xylariomycetidae</taxon>
        <taxon>Amphisphaeriales</taxon>
        <taxon>Sporocadaceae</taxon>
        <taxon>Truncatella</taxon>
    </lineage>
</organism>
<keyword evidence="3" id="KW-1185">Reference proteome</keyword>
<dbReference type="GeneID" id="70129126"/>
<comment type="caution">
    <text evidence="2">The sequence shown here is derived from an EMBL/GenBank/DDBJ whole genome shotgun (WGS) entry which is preliminary data.</text>
</comment>